<sequence length="158" mass="18672">MDRNDQEKLMKCIEKQIEKIFVISPSISRQNKISIKYSSFTEGTQNIQTSNSSSEKHNISEEGWLREKLLVKVIIKSLGDKYKTKDIVKLVENFGFITKVKFTTPKEVKRHLIKLYQEYLKTEKYKGKKGIVKKLHIEEYNIDVQLEEKLWEDDSTVR</sequence>
<accession>A0ABD2B9W4</accession>
<organism evidence="1 2">
    <name type="scientific">Vespula squamosa</name>
    <name type="common">Southern yellow jacket</name>
    <name type="synonym">Wasp</name>
    <dbReference type="NCBI Taxonomy" id="30214"/>
    <lineage>
        <taxon>Eukaryota</taxon>
        <taxon>Metazoa</taxon>
        <taxon>Ecdysozoa</taxon>
        <taxon>Arthropoda</taxon>
        <taxon>Hexapoda</taxon>
        <taxon>Insecta</taxon>
        <taxon>Pterygota</taxon>
        <taxon>Neoptera</taxon>
        <taxon>Endopterygota</taxon>
        <taxon>Hymenoptera</taxon>
        <taxon>Apocrita</taxon>
        <taxon>Aculeata</taxon>
        <taxon>Vespoidea</taxon>
        <taxon>Vespidae</taxon>
        <taxon>Vespinae</taxon>
        <taxon>Vespula</taxon>
    </lineage>
</organism>
<dbReference type="Proteomes" id="UP001607302">
    <property type="component" value="Unassembled WGS sequence"/>
</dbReference>
<proteinExistence type="predicted"/>
<comment type="caution">
    <text evidence="1">The sequence shown here is derived from an EMBL/GenBank/DDBJ whole genome shotgun (WGS) entry which is preliminary data.</text>
</comment>
<dbReference type="AlphaFoldDB" id="A0ABD2B9W4"/>
<protein>
    <submittedName>
        <fullName evidence="1">DNA/RNA-binding protein KIN17</fullName>
    </submittedName>
</protein>
<keyword evidence="2" id="KW-1185">Reference proteome</keyword>
<reference evidence="1 2" key="1">
    <citation type="journal article" date="2024" name="Ann. Entomol. Soc. Am.">
        <title>Genomic analyses of the southern and eastern yellowjacket wasps (Hymenoptera: Vespidae) reveal evolutionary signatures of social life.</title>
        <authorList>
            <person name="Catto M.A."/>
            <person name="Caine P.B."/>
            <person name="Orr S.E."/>
            <person name="Hunt B.G."/>
            <person name="Goodisman M.A.D."/>
        </authorList>
    </citation>
    <scope>NUCLEOTIDE SEQUENCE [LARGE SCALE GENOMIC DNA]</scope>
    <source>
        <strain evidence="1">233</strain>
        <tissue evidence="1">Head and thorax</tissue>
    </source>
</reference>
<gene>
    <name evidence="1" type="ORF">V1478_005816</name>
</gene>
<dbReference type="EMBL" id="JAUDFV010000130">
    <property type="protein sequence ID" value="KAL2729526.1"/>
    <property type="molecule type" value="Genomic_DNA"/>
</dbReference>
<name>A0ABD2B9W4_VESSQ</name>
<evidence type="ECO:0000313" key="2">
    <source>
        <dbReference type="Proteomes" id="UP001607302"/>
    </source>
</evidence>
<evidence type="ECO:0000313" key="1">
    <source>
        <dbReference type="EMBL" id="KAL2729526.1"/>
    </source>
</evidence>